<feature type="compositionally biased region" description="Low complexity" evidence="1">
    <location>
        <begin position="1"/>
        <end position="17"/>
    </location>
</feature>
<dbReference type="EMBL" id="JADFTS010000002">
    <property type="protein sequence ID" value="KAF9619120.1"/>
    <property type="molecule type" value="Genomic_DNA"/>
</dbReference>
<protein>
    <submittedName>
        <fullName evidence="2">Uncharacterized protein</fullName>
    </submittedName>
</protein>
<proteinExistence type="predicted"/>
<comment type="caution">
    <text evidence="2">The sequence shown here is derived from an EMBL/GenBank/DDBJ whole genome shotgun (WGS) entry which is preliminary data.</text>
</comment>
<feature type="compositionally biased region" description="Basic residues" evidence="1">
    <location>
        <begin position="126"/>
        <end position="137"/>
    </location>
</feature>
<keyword evidence="3" id="KW-1185">Reference proteome</keyword>
<reference evidence="2 3" key="1">
    <citation type="submission" date="2020-10" db="EMBL/GenBank/DDBJ databases">
        <title>The Coptis chinensis genome and diversification of protoberbering-type alkaloids.</title>
        <authorList>
            <person name="Wang B."/>
            <person name="Shu S."/>
            <person name="Song C."/>
            <person name="Liu Y."/>
        </authorList>
    </citation>
    <scope>NUCLEOTIDE SEQUENCE [LARGE SCALE GENOMIC DNA]</scope>
    <source>
        <strain evidence="2">HL-2020</strain>
        <tissue evidence="2">Leaf</tissue>
    </source>
</reference>
<dbReference type="OrthoDB" id="1728869at2759"/>
<gene>
    <name evidence="2" type="ORF">IFM89_005134</name>
</gene>
<organism evidence="2 3">
    <name type="scientific">Coptis chinensis</name>
    <dbReference type="NCBI Taxonomy" id="261450"/>
    <lineage>
        <taxon>Eukaryota</taxon>
        <taxon>Viridiplantae</taxon>
        <taxon>Streptophyta</taxon>
        <taxon>Embryophyta</taxon>
        <taxon>Tracheophyta</taxon>
        <taxon>Spermatophyta</taxon>
        <taxon>Magnoliopsida</taxon>
        <taxon>Ranunculales</taxon>
        <taxon>Ranunculaceae</taxon>
        <taxon>Coptidoideae</taxon>
        <taxon>Coptis</taxon>
    </lineage>
</organism>
<evidence type="ECO:0000256" key="1">
    <source>
        <dbReference type="SAM" id="MobiDB-lite"/>
    </source>
</evidence>
<accession>A0A835M4R1</accession>
<evidence type="ECO:0000313" key="3">
    <source>
        <dbReference type="Proteomes" id="UP000631114"/>
    </source>
</evidence>
<feature type="region of interest" description="Disordered" evidence="1">
    <location>
        <begin position="75"/>
        <end position="98"/>
    </location>
</feature>
<sequence>MRNLISSFSSHSSFSTPSHEENSSSLMDRKKRCEGLDLLVKAAIHVTGEFFLCIPFVQRRVIRRRKRALRFDNFSRNETSKNVEEEGKKMKKKKEGGEMKLILSPMKRKRVKGLPSKYNDSVLQSWKRRTNRRKPKSSRINALSDE</sequence>
<feature type="region of interest" description="Disordered" evidence="1">
    <location>
        <begin position="122"/>
        <end position="146"/>
    </location>
</feature>
<dbReference type="Proteomes" id="UP000631114">
    <property type="component" value="Unassembled WGS sequence"/>
</dbReference>
<name>A0A835M4R1_9MAGN</name>
<evidence type="ECO:0000313" key="2">
    <source>
        <dbReference type="EMBL" id="KAF9619120.1"/>
    </source>
</evidence>
<feature type="region of interest" description="Disordered" evidence="1">
    <location>
        <begin position="1"/>
        <end position="26"/>
    </location>
</feature>
<dbReference type="AlphaFoldDB" id="A0A835M4R1"/>
<feature type="compositionally biased region" description="Basic and acidic residues" evidence="1">
    <location>
        <begin position="75"/>
        <end position="88"/>
    </location>
</feature>